<evidence type="ECO:0000313" key="2">
    <source>
        <dbReference type="Proteomes" id="UP000234681"/>
    </source>
</evidence>
<gene>
    <name evidence="1" type="ORF">rCG_27920</name>
</gene>
<dbReference type="EMBL" id="CH473959">
    <property type="protein sequence ID" value="EDM15537.1"/>
    <property type="molecule type" value="Genomic_DNA"/>
</dbReference>
<evidence type="ECO:0000313" key="1">
    <source>
        <dbReference type="EMBL" id="EDM15537.1"/>
    </source>
</evidence>
<name>A6IFA0_RAT</name>
<proteinExistence type="predicted"/>
<protein>
    <submittedName>
        <fullName evidence="1">RCG27920</fullName>
    </submittedName>
</protein>
<organism evidence="1 2">
    <name type="scientific">Rattus norvegicus</name>
    <name type="common">Rat</name>
    <dbReference type="NCBI Taxonomy" id="10116"/>
    <lineage>
        <taxon>Eukaryota</taxon>
        <taxon>Metazoa</taxon>
        <taxon>Chordata</taxon>
        <taxon>Craniata</taxon>
        <taxon>Vertebrata</taxon>
        <taxon>Euteleostomi</taxon>
        <taxon>Mammalia</taxon>
        <taxon>Eutheria</taxon>
        <taxon>Euarchontoglires</taxon>
        <taxon>Glires</taxon>
        <taxon>Rodentia</taxon>
        <taxon>Myomorpha</taxon>
        <taxon>Muroidea</taxon>
        <taxon>Muridae</taxon>
        <taxon>Murinae</taxon>
        <taxon>Rattus</taxon>
    </lineage>
</organism>
<feature type="non-terminal residue" evidence="1">
    <location>
        <position position="17"/>
    </location>
</feature>
<dbReference type="AlphaFoldDB" id="A6IFA0"/>
<sequence length="17" mass="1993">MCVSYEKVIHLSLPFNI</sequence>
<reference evidence="2" key="1">
    <citation type="submission" date="2005-09" db="EMBL/GenBank/DDBJ databases">
        <authorList>
            <person name="Mural R.J."/>
            <person name="Li P.W."/>
            <person name="Adams M.D."/>
            <person name="Amanatides P.G."/>
            <person name="Baden-Tillson H."/>
            <person name="Barnstead M."/>
            <person name="Chin S.H."/>
            <person name="Dew I."/>
            <person name="Evans C.A."/>
            <person name="Ferriera S."/>
            <person name="Flanigan M."/>
            <person name="Fosler C."/>
            <person name="Glodek A."/>
            <person name="Gu Z."/>
            <person name="Holt R.A."/>
            <person name="Jennings D."/>
            <person name="Kraft C.L."/>
            <person name="Lu F."/>
            <person name="Nguyen T."/>
            <person name="Nusskern D.R."/>
            <person name="Pfannkoch C.M."/>
            <person name="Sitter C."/>
            <person name="Sutton G.G."/>
            <person name="Venter J.C."/>
            <person name="Wang Z."/>
            <person name="Woodage T."/>
            <person name="Zheng X.H."/>
            <person name="Zhong F."/>
        </authorList>
    </citation>
    <scope>NUCLEOTIDE SEQUENCE [LARGE SCALE GENOMIC DNA]</scope>
    <source>
        <strain>BN</strain>
        <strain evidence="2">Sprague-Dawley</strain>
    </source>
</reference>
<accession>A6IFA0</accession>
<dbReference type="Proteomes" id="UP000234681">
    <property type="component" value="Chromosome 4"/>
</dbReference>